<dbReference type="GO" id="GO:0003729">
    <property type="term" value="F:mRNA binding"/>
    <property type="evidence" value="ECO:0007669"/>
    <property type="project" value="UniProtKB-ARBA"/>
</dbReference>
<evidence type="ECO:0000313" key="4">
    <source>
        <dbReference type="Proteomes" id="UP000825729"/>
    </source>
</evidence>
<dbReference type="InterPro" id="IPR046848">
    <property type="entry name" value="E_motif"/>
</dbReference>
<keyword evidence="4" id="KW-1185">Reference proteome</keyword>
<comment type="caution">
    <text evidence="3">The sequence shown here is derived from an EMBL/GenBank/DDBJ whole genome shotgun (WGS) entry which is preliminary data.</text>
</comment>
<dbReference type="Pfam" id="PF20431">
    <property type="entry name" value="E_motif"/>
    <property type="match status" value="1"/>
</dbReference>
<sequence>MRAISSLELLTGTAASVSNQNGRNVLSLAFPKLSNTLGANYFGEVLEACAVQKNFTLGRLIHSKIVVNGLQRDSLLSCRLVGLYSLSGDVSLAKSVLNQASASNVFLMNAMIRGYSVNELHLQALDFFHRTTEQGVKPDSYTFSCLLKVCASLSDLHLGRKVHSLALVSGLEYDLFVSNALITMYAKCGSLFDGVSVFERMPERDVISWNSIISAYSEKGFNQEALDSVRELAQSGLRPDDVTIITSLTVPSSLLIIREIHAFVFRRGFESISMVGNSLVSAYGQWGRIQDARKIVHNMIRRDKVTWNSLISIYAQSGFFEESVQLLQEMMLNGFDADVISFSGIISSFSQNGHSNEAVRMFEELLRFGLKPDVIAIASVLPAVPDLGHPKYCKEIHSYSYRNGLESDRRVRNALVYVYSKCGLISQAVQVFKEIQNRDVISWGSMVVGYAENGDFDEALKVFREMITAKTEPTPITITSIISVCAGTSSLKLGREIHLWAYKNGLEGQTFVGSALIDMYSKCGRIKEAQRVFDLLQEKNSVSWNSLISAYALHGLGYKAVQVFNEVEEPDQVSFLAALSACSHGGLVEEGIKIFNSMKSLGLTPREGHYSCMVDILGRSGRLQEALELIKSMPMGASADIWAALLGSCKIHSNLEIGIQAGTRIMELGCENPGYYVLYSNLMADFGKWEGVQAIRKRMRVLGMKKIAGCSWIEVNTKVHRFVATEKSQHPEWECLFKLLKDLDSLMKR</sequence>
<dbReference type="PROSITE" id="PS51375">
    <property type="entry name" value="PPR"/>
    <property type="match status" value="7"/>
</dbReference>
<evidence type="ECO:0000313" key="3">
    <source>
        <dbReference type="EMBL" id="KAG9447866.1"/>
    </source>
</evidence>
<dbReference type="InterPro" id="IPR002885">
    <property type="entry name" value="PPR_rpt"/>
</dbReference>
<gene>
    <name evidence="3" type="ORF">H6P81_013994</name>
</gene>
<dbReference type="PANTHER" id="PTHR47926">
    <property type="entry name" value="PENTATRICOPEPTIDE REPEAT-CONTAINING PROTEIN"/>
    <property type="match status" value="1"/>
</dbReference>
<evidence type="ECO:0000256" key="1">
    <source>
        <dbReference type="ARBA" id="ARBA00022737"/>
    </source>
</evidence>
<feature type="repeat" description="PPR" evidence="2">
    <location>
        <begin position="509"/>
        <end position="543"/>
    </location>
</feature>
<dbReference type="Gene3D" id="1.25.40.10">
    <property type="entry name" value="Tetratricopeptide repeat domain"/>
    <property type="match status" value="5"/>
</dbReference>
<reference evidence="3 4" key="1">
    <citation type="submission" date="2021-07" db="EMBL/GenBank/DDBJ databases">
        <title>The Aristolochia fimbriata genome: insights into angiosperm evolution, floral development and chemical biosynthesis.</title>
        <authorList>
            <person name="Jiao Y."/>
        </authorList>
    </citation>
    <scope>NUCLEOTIDE SEQUENCE [LARGE SCALE GENOMIC DNA]</scope>
    <source>
        <strain evidence="3">IBCAS-2021</strain>
        <tissue evidence="3">Leaf</tissue>
    </source>
</reference>
<dbReference type="AlphaFoldDB" id="A0AAV7EJ35"/>
<dbReference type="InterPro" id="IPR046960">
    <property type="entry name" value="PPR_At4g14850-like_plant"/>
</dbReference>
<dbReference type="FunFam" id="1.25.40.10:FF:000393">
    <property type="entry name" value="Pentatricopeptide repeat-containing protein At1g20230"/>
    <property type="match status" value="1"/>
</dbReference>
<keyword evidence="1" id="KW-0677">Repeat</keyword>
<protein>
    <recommendedName>
        <fullName evidence="5">Chlororespiratory reduction 21</fullName>
    </recommendedName>
</protein>
<proteinExistence type="predicted"/>
<dbReference type="InterPro" id="IPR011990">
    <property type="entry name" value="TPR-like_helical_dom_sf"/>
</dbReference>
<dbReference type="FunFam" id="1.25.40.10:FF:000344">
    <property type="entry name" value="Pentatricopeptide repeat-containing protein"/>
    <property type="match status" value="1"/>
</dbReference>
<accession>A0AAV7EJ35</accession>
<dbReference type="NCBIfam" id="TIGR00756">
    <property type="entry name" value="PPR"/>
    <property type="match status" value="5"/>
</dbReference>
<dbReference type="Proteomes" id="UP000825729">
    <property type="component" value="Unassembled WGS sequence"/>
</dbReference>
<dbReference type="GO" id="GO:0009451">
    <property type="term" value="P:RNA modification"/>
    <property type="evidence" value="ECO:0007669"/>
    <property type="project" value="InterPro"/>
</dbReference>
<feature type="repeat" description="PPR" evidence="2">
    <location>
        <begin position="104"/>
        <end position="138"/>
    </location>
</feature>
<name>A0AAV7EJ35_ARIFI</name>
<dbReference type="FunFam" id="1.25.40.10:FF:000073">
    <property type="entry name" value="Pentatricopeptide repeat-containing protein chloroplastic"/>
    <property type="match status" value="1"/>
</dbReference>
<feature type="repeat" description="PPR" evidence="2">
    <location>
        <begin position="303"/>
        <end position="337"/>
    </location>
</feature>
<feature type="repeat" description="PPR" evidence="2">
    <location>
        <begin position="338"/>
        <end position="372"/>
    </location>
</feature>
<dbReference type="EMBL" id="JAINDJ010000005">
    <property type="protein sequence ID" value="KAG9447866.1"/>
    <property type="molecule type" value="Genomic_DNA"/>
</dbReference>
<evidence type="ECO:0008006" key="5">
    <source>
        <dbReference type="Google" id="ProtNLM"/>
    </source>
</evidence>
<feature type="repeat" description="PPR" evidence="2">
    <location>
        <begin position="205"/>
        <end position="239"/>
    </location>
</feature>
<feature type="repeat" description="PPR" evidence="2">
    <location>
        <begin position="571"/>
        <end position="605"/>
    </location>
</feature>
<dbReference type="Pfam" id="PF01535">
    <property type="entry name" value="PPR"/>
    <property type="match status" value="9"/>
</dbReference>
<dbReference type="FunFam" id="1.25.40.10:FF:000090">
    <property type="entry name" value="Pentatricopeptide repeat-containing protein, chloroplastic"/>
    <property type="match status" value="1"/>
</dbReference>
<feature type="repeat" description="PPR" evidence="2">
    <location>
        <begin position="439"/>
        <end position="473"/>
    </location>
</feature>
<evidence type="ECO:0000256" key="2">
    <source>
        <dbReference type="PROSITE-ProRule" id="PRU00708"/>
    </source>
</evidence>
<dbReference type="Pfam" id="PF13041">
    <property type="entry name" value="PPR_2"/>
    <property type="match status" value="2"/>
</dbReference>
<dbReference type="PANTHER" id="PTHR47926:SF500">
    <property type="entry name" value="REPEAT-CONTAINING PROTEIN, PUTATIVE-RELATED"/>
    <property type="match status" value="1"/>
</dbReference>
<organism evidence="3 4">
    <name type="scientific">Aristolochia fimbriata</name>
    <name type="common">White veined hardy Dutchman's pipe vine</name>
    <dbReference type="NCBI Taxonomy" id="158543"/>
    <lineage>
        <taxon>Eukaryota</taxon>
        <taxon>Viridiplantae</taxon>
        <taxon>Streptophyta</taxon>
        <taxon>Embryophyta</taxon>
        <taxon>Tracheophyta</taxon>
        <taxon>Spermatophyta</taxon>
        <taxon>Magnoliopsida</taxon>
        <taxon>Magnoliidae</taxon>
        <taxon>Piperales</taxon>
        <taxon>Aristolochiaceae</taxon>
        <taxon>Aristolochia</taxon>
    </lineage>
</organism>